<gene>
    <name evidence="1" type="ORF">Tci_630984</name>
</gene>
<proteinExistence type="predicted"/>
<reference evidence="1" key="1">
    <citation type="journal article" date="2019" name="Sci. Rep.">
        <title>Draft genome of Tanacetum cinerariifolium, the natural source of mosquito coil.</title>
        <authorList>
            <person name="Yamashiro T."/>
            <person name="Shiraishi A."/>
            <person name="Satake H."/>
            <person name="Nakayama K."/>
        </authorList>
    </citation>
    <scope>NUCLEOTIDE SEQUENCE</scope>
</reference>
<name>A0A699JX37_TANCI</name>
<dbReference type="EMBL" id="BKCJ010450992">
    <property type="protein sequence ID" value="GFA59012.1"/>
    <property type="molecule type" value="Genomic_DNA"/>
</dbReference>
<accession>A0A699JX37</accession>
<organism evidence="1">
    <name type="scientific">Tanacetum cinerariifolium</name>
    <name type="common">Dalmatian daisy</name>
    <name type="synonym">Chrysanthemum cinerariifolium</name>
    <dbReference type="NCBI Taxonomy" id="118510"/>
    <lineage>
        <taxon>Eukaryota</taxon>
        <taxon>Viridiplantae</taxon>
        <taxon>Streptophyta</taxon>
        <taxon>Embryophyta</taxon>
        <taxon>Tracheophyta</taxon>
        <taxon>Spermatophyta</taxon>
        <taxon>Magnoliopsida</taxon>
        <taxon>eudicotyledons</taxon>
        <taxon>Gunneridae</taxon>
        <taxon>Pentapetalae</taxon>
        <taxon>asterids</taxon>
        <taxon>campanulids</taxon>
        <taxon>Asterales</taxon>
        <taxon>Asteraceae</taxon>
        <taxon>Asteroideae</taxon>
        <taxon>Anthemideae</taxon>
        <taxon>Anthemidinae</taxon>
        <taxon>Tanacetum</taxon>
    </lineage>
</organism>
<sequence>MVFNFRDEWVDETVDVKRDDERVVYRLSDNFMDWAESRGLHFSDISELVPVNPVRVGSDLIEPKEEWSYDWEEPMEKLD</sequence>
<dbReference type="AlphaFoldDB" id="A0A699JX37"/>
<evidence type="ECO:0000313" key="1">
    <source>
        <dbReference type="EMBL" id="GFA59012.1"/>
    </source>
</evidence>
<comment type="caution">
    <text evidence="1">The sequence shown here is derived from an EMBL/GenBank/DDBJ whole genome shotgun (WGS) entry which is preliminary data.</text>
</comment>
<protein>
    <submittedName>
        <fullName evidence="1">Uncharacterized protein</fullName>
    </submittedName>
</protein>